<feature type="transmembrane region" description="Helical" evidence="7">
    <location>
        <begin position="486"/>
        <end position="510"/>
    </location>
</feature>
<reference evidence="8 9" key="1">
    <citation type="submission" date="2017-04" db="EMBL/GenBank/DDBJ databases">
        <authorList>
            <person name="Afonso C.L."/>
            <person name="Miller P.J."/>
            <person name="Scott M.A."/>
            <person name="Spackman E."/>
            <person name="Goraichik I."/>
            <person name="Dimitrov K.M."/>
            <person name="Suarez D.L."/>
            <person name="Swayne D.E."/>
        </authorList>
    </citation>
    <scope>NUCLEOTIDE SEQUENCE [LARGE SCALE GENOMIC DNA]</scope>
    <source>
        <strain evidence="8 9">DSM 43828</strain>
    </source>
</reference>
<keyword evidence="9" id="KW-1185">Reference proteome</keyword>
<feature type="transmembrane region" description="Helical" evidence="7">
    <location>
        <begin position="397"/>
        <end position="417"/>
    </location>
</feature>
<feature type="compositionally biased region" description="Basic and acidic residues" evidence="6">
    <location>
        <begin position="551"/>
        <end position="561"/>
    </location>
</feature>
<keyword evidence="2" id="KW-1003">Cell membrane</keyword>
<sequence length="581" mass="60525">MSDTKSFLSPPIARVLGIVGAVLAIAGALLPWATFVLNKGPWPDKATLQFFDAPFELTGFRWELLLVGIVAVLCAVIKVPGQRRILRGLGVGIFVIGLVHFIFISAEGGGLGAVTAADGSSAFGSVATLVAGALLVLSTIGQPLEEVPQWNTKLPLPVAYLGLLVSFGVLLYLVSLTLTAGGQGGAANPYSGPIFLSFLGFGGALIAAAAGLGILKWISRLSEQHRAFSIIVLLLCAFLLPFTDAGTEYWMTVAANIGVYAATAIGLNIVVGLAGLLDLGYVAFLGIGAFVAANLSGAAASSLGIHLPFYLVVIISAAIAGIFGAVVGSPTLRVRGDYLAIVTLAFGEIFQIAARNNIGGLTGGSNAIPNIPPLQWFDGTAYNESISLFGVQLPSGVLYYFLIILLIGAVMAVFANLKNSRMGRAWIAIREDEDAARAMGIKTGKAKILAFLCGAVLAGIAGAVFAHKTSTVGYESFLFMESVTLLAAVILGGMGSIPGAVLGASLLFVLPEKLRAFSDYRLLLFGLALILIMRFRPQGLIPDRHRRAELAGEDAEGHALDEGAPPGEEPETPKPQEVPAR</sequence>
<comment type="subcellular location">
    <subcellularLocation>
        <location evidence="1">Cell membrane</location>
        <topology evidence="1">Multi-pass membrane protein</topology>
    </subcellularLocation>
</comment>
<feature type="region of interest" description="Disordered" evidence="6">
    <location>
        <begin position="551"/>
        <end position="581"/>
    </location>
</feature>
<feature type="transmembrane region" description="Helical" evidence="7">
    <location>
        <begin position="249"/>
        <end position="274"/>
    </location>
</feature>
<evidence type="ECO:0000256" key="4">
    <source>
        <dbReference type="ARBA" id="ARBA00022989"/>
    </source>
</evidence>
<keyword evidence="3 7" id="KW-0812">Transmembrane</keyword>
<feature type="transmembrane region" description="Helical" evidence="7">
    <location>
        <begin position="281"/>
        <end position="301"/>
    </location>
</feature>
<dbReference type="PANTHER" id="PTHR30482">
    <property type="entry name" value="HIGH-AFFINITY BRANCHED-CHAIN AMINO ACID TRANSPORT SYSTEM PERMEASE"/>
    <property type="match status" value="1"/>
</dbReference>
<dbReference type="EMBL" id="FWXV01000003">
    <property type="protein sequence ID" value="SMD07075.1"/>
    <property type="molecule type" value="Genomic_DNA"/>
</dbReference>
<accession>A0A1W2EBN2</accession>
<feature type="transmembrane region" description="Helical" evidence="7">
    <location>
        <begin position="522"/>
        <end position="541"/>
    </location>
</feature>
<dbReference type="Proteomes" id="UP000192674">
    <property type="component" value="Unassembled WGS sequence"/>
</dbReference>
<evidence type="ECO:0000313" key="9">
    <source>
        <dbReference type="Proteomes" id="UP000192674"/>
    </source>
</evidence>
<keyword evidence="5 7" id="KW-0472">Membrane</keyword>
<feature type="transmembrane region" description="Helical" evidence="7">
    <location>
        <begin position="122"/>
        <end position="142"/>
    </location>
</feature>
<protein>
    <submittedName>
        <fullName evidence="8">Branched-chain amino acid transport system permease protein</fullName>
    </submittedName>
</protein>
<name>A0A1W2EBN2_KIBAR</name>
<feature type="transmembrane region" description="Helical" evidence="7">
    <location>
        <begin position="60"/>
        <end position="79"/>
    </location>
</feature>
<feature type="transmembrane region" description="Helical" evidence="7">
    <location>
        <begin position="12"/>
        <end position="33"/>
    </location>
</feature>
<evidence type="ECO:0000256" key="5">
    <source>
        <dbReference type="ARBA" id="ARBA00023136"/>
    </source>
</evidence>
<feature type="transmembrane region" description="Helical" evidence="7">
    <location>
        <begin position="448"/>
        <end position="466"/>
    </location>
</feature>
<organism evidence="8 9">
    <name type="scientific">Kibdelosporangium aridum</name>
    <dbReference type="NCBI Taxonomy" id="2030"/>
    <lineage>
        <taxon>Bacteria</taxon>
        <taxon>Bacillati</taxon>
        <taxon>Actinomycetota</taxon>
        <taxon>Actinomycetes</taxon>
        <taxon>Pseudonocardiales</taxon>
        <taxon>Pseudonocardiaceae</taxon>
        <taxon>Kibdelosporangium</taxon>
    </lineage>
</organism>
<dbReference type="InterPro" id="IPR043428">
    <property type="entry name" value="LivM-like"/>
</dbReference>
<evidence type="ECO:0000256" key="3">
    <source>
        <dbReference type="ARBA" id="ARBA00022692"/>
    </source>
</evidence>
<evidence type="ECO:0000256" key="1">
    <source>
        <dbReference type="ARBA" id="ARBA00004651"/>
    </source>
</evidence>
<dbReference type="GO" id="GO:0015658">
    <property type="term" value="F:branched-chain amino acid transmembrane transporter activity"/>
    <property type="evidence" value="ECO:0007669"/>
    <property type="project" value="InterPro"/>
</dbReference>
<feature type="transmembrane region" description="Helical" evidence="7">
    <location>
        <begin position="338"/>
        <end position="354"/>
    </location>
</feature>
<proteinExistence type="predicted"/>
<feature type="transmembrane region" description="Helical" evidence="7">
    <location>
        <begin position="227"/>
        <end position="243"/>
    </location>
</feature>
<dbReference type="GO" id="GO:0005886">
    <property type="term" value="C:plasma membrane"/>
    <property type="evidence" value="ECO:0007669"/>
    <property type="project" value="UniProtKB-SubCell"/>
</dbReference>
<dbReference type="CDD" id="cd06581">
    <property type="entry name" value="TM_PBP1_LivM_like"/>
    <property type="match status" value="1"/>
</dbReference>
<dbReference type="PANTHER" id="PTHR30482:SF10">
    <property type="entry name" value="HIGH-AFFINITY BRANCHED-CHAIN AMINO ACID TRANSPORT PROTEIN BRAE"/>
    <property type="match status" value="1"/>
</dbReference>
<evidence type="ECO:0000256" key="7">
    <source>
        <dbReference type="SAM" id="Phobius"/>
    </source>
</evidence>
<dbReference type="AlphaFoldDB" id="A0A1W2EBN2"/>
<keyword evidence="4 7" id="KW-1133">Transmembrane helix</keyword>
<evidence type="ECO:0000256" key="2">
    <source>
        <dbReference type="ARBA" id="ARBA00022475"/>
    </source>
</evidence>
<feature type="transmembrane region" description="Helical" evidence="7">
    <location>
        <begin position="307"/>
        <end position="326"/>
    </location>
</feature>
<evidence type="ECO:0000256" key="6">
    <source>
        <dbReference type="SAM" id="MobiDB-lite"/>
    </source>
</evidence>
<dbReference type="InterPro" id="IPR001851">
    <property type="entry name" value="ABC_transp_permease"/>
</dbReference>
<dbReference type="RefSeq" id="WP_051895411.1">
    <property type="nucleotide sequence ID" value="NZ_FWXV01000003.1"/>
</dbReference>
<dbReference type="Pfam" id="PF02653">
    <property type="entry name" value="BPD_transp_2"/>
    <property type="match status" value="1"/>
</dbReference>
<evidence type="ECO:0000313" key="8">
    <source>
        <dbReference type="EMBL" id="SMD07075.1"/>
    </source>
</evidence>
<gene>
    <name evidence="8" type="ORF">SAMN05661093_04171</name>
</gene>
<feature type="transmembrane region" description="Helical" evidence="7">
    <location>
        <begin position="194"/>
        <end position="215"/>
    </location>
</feature>
<dbReference type="OrthoDB" id="9814461at2"/>
<feature type="transmembrane region" description="Helical" evidence="7">
    <location>
        <begin position="91"/>
        <end position="116"/>
    </location>
</feature>
<feature type="transmembrane region" description="Helical" evidence="7">
    <location>
        <begin position="154"/>
        <end position="174"/>
    </location>
</feature>